<dbReference type="GeneTree" id="ENSGT00390000002789"/>
<organism evidence="4 5">
    <name type="scientific">Callorhinchus milii</name>
    <name type="common">Ghost shark</name>
    <dbReference type="NCBI Taxonomy" id="7868"/>
    <lineage>
        <taxon>Eukaryota</taxon>
        <taxon>Metazoa</taxon>
        <taxon>Chordata</taxon>
        <taxon>Craniata</taxon>
        <taxon>Vertebrata</taxon>
        <taxon>Chondrichthyes</taxon>
        <taxon>Holocephali</taxon>
        <taxon>Chimaeriformes</taxon>
        <taxon>Callorhinchidae</taxon>
        <taxon>Callorhinchus</taxon>
    </lineage>
</organism>
<evidence type="ECO:0000256" key="3">
    <source>
        <dbReference type="SAM" id="MobiDB-lite"/>
    </source>
</evidence>
<dbReference type="GO" id="GO:0042274">
    <property type="term" value="P:ribosomal small subunit biogenesis"/>
    <property type="evidence" value="ECO:0007669"/>
    <property type="project" value="InterPro"/>
</dbReference>
<protein>
    <recommendedName>
        <fullName evidence="2">Protein LTV1 homolog</fullName>
    </recommendedName>
</protein>
<dbReference type="GO" id="GO:0030688">
    <property type="term" value="C:preribosome, small subunit precursor"/>
    <property type="evidence" value="ECO:0007669"/>
    <property type="project" value="TreeGrafter"/>
</dbReference>
<evidence type="ECO:0000313" key="4">
    <source>
        <dbReference type="Ensembl" id="ENSCMIP00000016387.1"/>
    </source>
</evidence>
<feature type="region of interest" description="Disordered" evidence="3">
    <location>
        <begin position="398"/>
        <end position="437"/>
    </location>
</feature>
<proteinExistence type="inferred from homology"/>
<reference evidence="4" key="4">
    <citation type="submission" date="2025-08" db="UniProtKB">
        <authorList>
            <consortium name="Ensembl"/>
        </authorList>
    </citation>
    <scope>IDENTIFICATION</scope>
</reference>
<dbReference type="InterPro" id="IPR007307">
    <property type="entry name" value="Ltv1"/>
</dbReference>
<feature type="region of interest" description="Disordered" evidence="3">
    <location>
        <begin position="179"/>
        <end position="211"/>
    </location>
</feature>
<evidence type="ECO:0000256" key="2">
    <source>
        <dbReference type="ARBA" id="ARBA00021561"/>
    </source>
</evidence>
<dbReference type="GO" id="GO:0005634">
    <property type="term" value="C:nucleus"/>
    <property type="evidence" value="ECO:0007669"/>
    <property type="project" value="TreeGrafter"/>
</dbReference>
<reference evidence="5" key="3">
    <citation type="journal article" date="2014" name="Nature">
        <title>Elephant shark genome provides unique insights into gnathostome evolution.</title>
        <authorList>
            <consortium name="International Elephant Shark Genome Sequencing Consortium"/>
            <person name="Venkatesh B."/>
            <person name="Lee A.P."/>
            <person name="Ravi V."/>
            <person name="Maurya A.K."/>
            <person name="Lian M.M."/>
            <person name="Swann J.B."/>
            <person name="Ohta Y."/>
            <person name="Flajnik M.F."/>
            <person name="Sutoh Y."/>
            <person name="Kasahara M."/>
            <person name="Hoon S."/>
            <person name="Gangu V."/>
            <person name="Roy S.W."/>
            <person name="Irimia M."/>
            <person name="Korzh V."/>
            <person name="Kondrychyn I."/>
            <person name="Lim Z.W."/>
            <person name="Tay B.H."/>
            <person name="Tohari S."/>
            <person name="Kong K.W."/>
            <person name="Ho S."/>
            <person name="Lorente-Galdos B."/>
            <person name="Quilez J."/>
            <person name="Marques-Bonet T."/>
            <person name="Raney B.J."/>
            <person name="Ingham P.W."/>
            <person name="Tay A."/>
            <person name="Hillier L.W."/>
            <person name="Minx P."/>
            <person name="Boehm T."/>
            <person name="Wilson R.K."/>
            <person name="Brenner S."/>
            <person name="Warren W.C."/>
        </authorList>
    </citation>
    <scope>NUCLEOTIDE SEQUENCE [LARGE SCALE GENOMIC DNA]</scope>
</reference>
<gene>
    <name evidence="4" type="primary">ltv1</name>
</gene>
<dbReference type="Ensembl" id="ENSCMIT00000016717.1">
    <property type="protein sequence ID" value="ENSCMIP00000016387.1"/>
    <property type="gene ID" value="ENSCMIG00000007902.1"/>
</dbReference>
<dbReference type="AlphaFoldDB" id="A0A4W3HMQ1"/>
<feature type="compositionally biased region" description="Basic and acidic residues" evidence="3">
    <location>
        <begin position="422"/>
        <end position="437"/>
    </location>
</feature>
<dbReference type="PANTHER" id="PTHR21531:SF0">
    <property type="entry name" value="PROTEIN LTV1 HOMOLOG"/>
    <property type="match status" value="1"/>
</dbReference>
<dbReference type="InParanoid" id="A0A4W3HMQ1"/>
<sequence>MWGPHRKKKQFIEKKGSVKFHLVHRSQRDPLVADQTAPQRVLLPAERKECREKRKEEEREFGVFFDDDYNYLQHLKEASPTTELVASSAPARESRIVVTQEGHVQEETQYIPAPSINLPSSVFASEFEEETGLLNKAAPVTGPRLDLDPDIVAAMDEDFDFDNPENVLEDDFILQAVVAGDQQRGSEEEDDGDWEDVEDEEGAFDSDGPLSEGEGFGGQEFLFLKEETKSLFTDYSMTSSIMRRNDQLTFLDDRFERLFEEYDDDDIGALDHHELEGFIQVSSSRLEEVIAEYYTQKGKDLQRPDDLGPRADVLCESEESGDEEMEMVIIEEPREKWDCESILSTYSNLYNHPKLIEDPPRHQPITVSRRTGIPLNVLPKRGLTAKQLENMERINISDLPTVSAQPRQPGENKDQRKARKQAVREERRERRIEKKSNKLAFKVEKARQEKQMLNLRQNLQGIKL</sequence>
<reference evidence="4" key="5">
    <citation type="submission" date="2025-09" db="UniProtKB">
        <authorList>
            <consortium name="Ensembl"/>
        </authorList>
    </citation>
    <scope>IDENTIFICATION</scope>
</reference>
<reference evidence="5" key="1">
    <citation type="journal article" date="2006" name="Science">
        <title>Ancient noncoding elements conserved in the human genome.</title>
        <authorList>
            <person name="Venkatesh B."/>
            <person name="Kirkness E.F."/>
            <person name="Loh Y.H."/>
            <person name="Halpern A.L."/>
            <person name="Lee A.P."/>
            <person name="Johnson J."/>
            <person name="Dandona N."/>
            <person name="Viswanathan L.D."/>
            <person name="Tay A."/>
            <person name="Venter J.C."/>
            <person name="Strausberg R.L."/>
            <person name="Brenner S."/>
        </authorList>
    </citation>
    <scope>NUCLEOTIDE SEQUENCE [LARGE SCALE GENOMIC DNA]</scope>
</reference>
<dbReference type="STRING" id="7868.ENSCMIP00000016387"/>
<keyword evidence="5" id="KW-1185">Reference proteome</keyword>
<name>A0A4W3HMQ1_CALMI</name>
<evidence type="ECO:0000313" key="5">
    <source>
        <dbReference type="Proteomes" id="UP000314986"/>
    </source>
</evidence>
<dbReference type="PANTHER" id="PTHR21531">
    <property type="entry name" value="LOW-TEMPERATURE VIABILITY PROTEIN LTV1-RELATED"/>
    <property type="match status" value="1"/>
</dbReference>
<dbReference type="Pfam" id="PF04180">
    <property type="entry name" value="LTV"/>
    <property type="match status" value="2"/>
</dbReference>
<evidence type="ECO:0000256" key="1">
    <source>
        <dbReference type="ARBA" id="ARBA00009078"/>
    </source>
</evidence>
<reference evidence="5" key="2">
    <citation type="journal article" date="2007" name="PLoS Biol.">
        <title>Survey sequencing and comparative analysis of the elephant shark (Callorhinchus milii) genome.</title>
        <authorList>
            <person name="Venkatesh B."/>
            <person name="Kirkness E.F."/>
            <person name="Loh Y.H."/>
            <person name="Halpern A.L."/>
            <person name="Lee A.P."/>
            <person name="Johnson J."/>
            <person name="Dandona N."/>
            <person name="Viswanathan L.D."/>
            <person name="Tay A."/>
            <person name="Venter J.C."/>
            <person name="Strausberg R.L."/>
            <person name="Brenner S."/>
        </authorList>
    </citation>
    <scope>NUCLEOTIDE SEQUENCE [LARGE SCALE GENOMIC DNA]</scope>
</reference>
<comment type="similarity">
    <text evidence="1">Belongs to the LTV1 family.</text>
</comment>
<accession>A0A4W3HMQ1</accession>
<dbReference type="Proteomes" id="UP000314986">
    <property type="component" value="Unassembled WGS sequence"/>
</dbReference>
<feature type="compositionally biased region" description="Acidic residues" evidence="3">
    <location>
        <begin position="187"/>
        <end position="204"/>
    </location>
</feature>
<dbReference type="OMA" id="TKEFLFM"/>
<dbReference type="GO" id="GO:0000056">
    <property type="term" value="P:ribosomal small subunit export from nucleus"/>
    <property type="evidence" value="ECO:0007669"/>
    <property type="project" value="TreeGrafter"/>
</dbReference>
<dbReference type="GO" id="GO:0005829">
    <property type="term" value="C:cytosol"/>
    <property type="evidence" value="ECO:0007669"/>
    <property type="project" value="TreeGrafter"/>
</dbReference>